<feature type="transmembrane region" description="Helical" evidence="7">
    <location>
        <begin position="234"/>
        <end position="255"/>
    </location>
</feature>
<feature type="transmembrane region" description="Helical" evidence="7">
    <location>
        <begin position="64"/>
        <end position="89"/>
    </location>
</feature>
<feature type="transmembrane region" description="Helical" evidence="7">
    <location>
        <begin position="12"/>
        <end position="33"/>
    </location>
</feature>
<organism evidence="9 10">
    <name type="scientific">Solobacterium moorei</name>
    <dbReference type="NCBI Taxonomy" id="102148"/>
    <lineage>
        <taxon>Bacteria</taxon>
        <taxon>Bacillati</taxon>
        <taxon>Bacillota</taxon>
        <taxon>Erysipelotrichia</taxon>
        <taxon>Erysipelotrichales</taxon>
        <taxon>Erysipelotrichaceae</taxon>
        <taxon>Solobacterium</taxon>
    </lineage>
</organism>
<dbReference type="GO" id="GO:0015416">
    <property type="term" value="F:ABC-type phosphonate transporter activity"/>
    <property type="evidence" value="ECO:0007669"/>
    <property type="project" value="InterPro"/>
</dbReference>
<sequence>MIGTLRKYSTIWILLCLILLIILSGYGLDYSALNNFSPSMVIDTVRGLLKPDWSYFFDGSGEDVFSLMILTIAIAFVGTAIGTILAFPLMLLASHNLWSRNTLVPKITKIILDILRSFPELIYAIIFVKMVGPGPFAGVLAIGVHQIGMLGKLFTEEMEKMNEDAIEAMHSVGANPVQTFFYARLPQVMPAYTSLILNHFEIGVRSAATLGLVGAGGIGAPLIFAIQARNWDKVSIILLVVVVTVFVLDIANGWLRKKLK</sequence>
<evidence type="ECO:0000256" key="1">
    <source>
        <dbReference type="ARBA" id="ARBA00004141"/>
    </source>
</evidence>
<dbReference type="Proteomes" id="UP000284731">
    <property type="component" value="Unassembled WGS sequence"/>
</dbReference>
<feature type="transmembrane region" description="Helical" evidence="7">
    <location>
        <begin position="207"/>
        <end position="228"/>
    </location>
</feature>
<dbReference type="PANTHER" id="PTHR30043:SF8">
    <property type="entry name" value="ABC TRANSPORTER, PERMEASE PROTEIN CC0363, PUTATIVE-RELATED"/>
    <property type="match status" value="1"/>
</dbReference>
<evidence type="ECO:0000256" key="3">
    <source>
        <dbReference type="ARBA" id="ARBA00022448"/>
    </source>
</evidence>
<gene>
    <name evidence="9" type="primary">phnE</name>
    <name evidence="9" type="ORF">DWX20_08590</name>
</gene>
<dbReference type="AlphaFoldDB" id="A0A412PBC6"/>
<keyword evidence="5 7" id="KW-1133">Transmembrane helix</keyword>
<dbReference type="SUPFAM" id="SSF161098">
    <property type="entry name" value="MetI-like"/>
    <property type="match status" value="1"/>
</dbReference>
<evidence type="ECO:0000256" key="5">
    <source>
        <dbReference type="ARBA" id="ARBA00022989"/>
    </source>
</evidence>
<dbReference type="PANTHER" id="PTHR30043">
    <property type="entry name" value="PHOSPHONATES TRANSPORT SYSTEM PERMEASE PROTEIN"/>
    <property type="match status" value="1"/>
</dbReference>
<dbReference type="EMBL" id="QRWX01000004">
    <property type="protein sequence ID" value="RGT54215.1"/>
    <property type="molecule type" value="Genomic_DNA"/>
</dbReference>
<dbReference type="RefSeq" id="WP_118765207.1">
    <property type="nucleotide sequence ID" value="NZ_CABJCF010000004.1"/>
</dbReference>
<reference evidence="9 10" key="1">
    <citation type="submission" date="2018-08" db="EMBL/GenBank/DDBJ databases">
        <title>A genome reference for cultivated species of the human gut microbiota.</title>
        <authorList>
            <person name="Zou Y."/>
            <person name="Xue W."/>
            <person name="Luo G."/>
        </authorList>
    </citation>
    <scope>NUCLEOTIDE SEQUENCE [LARGE SCALE GENOMIC DNA]</scope>
    <source>
        <strain evidence="9 10">AF18-46</strain>
    </source>
</reference>
<protein>
    <submittedName>
        <fullName evidence="9">Phosphonate ABC transporter, permease protein PhnE</fullName>
    </submittedName>
</protein>
<keyword evidence="6 7" id="KW-0472">Membrane</keyword>
<proteinExistence type="inferred from homology"/>
<evidence type="ECO:0000313" key="9">
    <source>
        <dbReference type="EMBL" id="RGT54215.1"/>
    </source>
</evidence>
<dbReference type="PROSITE" id="PS50928">
    <property type="entry name" value="ABC_TM1"/>
    <property type="match status" value="1"/>
</dbReference>
<name>A0A412PBC6_9FIRM</name>
<evidence type="ECO:0000259" key="8">
    <source>
        <dbReference type="PROSITE" id="PS50928"/>
    </source>
</evidence>
<evidence type="ECO:0000256" key="7">
    <source>
        <dbReference type="RuleBase" id="RU363032"/>
    </source>
</evidence>
<dbReference type="InterPro" id="IPR000515">
    <property type="entry name" value="MetI-like"/>
</dbReference>
<evidence type="ECO:0000256" key="4">
    <source>
        <dbReference type="ARBA" id="ARBA00022692"/>
    </source>
</evidence>
<accession>A0A412PBC6</accession>
<evidence type="ECO:0000256" key="6">
    <source>
        <dbReference type="ARBA" id="ARBA00023136"/>
    </source>
</evidence>
<dbReference type="InterPro" id="IPR035906">
    <property type="entry name" value="MetI-like_sf"/>
</dbReference>
<dbReference type="Pfam" id="PF00528">
    <property type="entry name" value="BPD_transp_1"/>
    <property type="match status" value="1"/>
</dbReference>
<comment type="subcellular location">
    <subcellularLocation>
        <location evidence="2">Cell envelope</location>
    </subcellularLocation>
    <subcellularLocation>
        <location evidence="7">Cell membrane</location>
        <topology evidence="7">Multi-pass membrane protein</topology>
    </subcellularLocation>
    <subcellularLocation>
        <location evidence="1">Membrane</location>
        <topology evidence="1">Multi-pass membrane protein</topology>
    </subcellularLocation>
</comment>
<comment type="similarity">
    <text evidence="7">Belongs to the binding-protein-dependent transport system permease family.</text>
</comment>
<dbReference type="NCBIfam" id="TIGR01097">
    <property type="entry name" value="PhnE"/>
    <property type="match status" value="1"/>
</dbReference>
<dbReference type="CDD" id="cd06261">
    <property type="entry name" value="TM_PBP2"/>
    <property type="match status" value="1"/>
</dbReference>
<comment type="caution">
    <text evidence="9">The sequence shown here is derived from an EMBL/GenBank/DDBJ whole genome shotgun (WGS) entry which is preliminary data.</text>
</comment>
<dbReference type="GO" id="GO:0005886">
    <property type="term" value="C:plasma membrane"/>
    <property type="evidence" value="ECO:0007669"/>
    <property type="project" value="UniProtKB-SubCell"/>
</dbReference>
<evidence type="ECO:0000313" key="10">
    <source>
        <dbReference type="Proteomes" id="UP000284731"/>
    </source>
</evidence>
<keyword evidence="4 7" id="KW-0812">Transmembrane</keyword>
<dbReference type="InterPro" id="IPR005769">
    <property type="entry name" value="PhnE/PtxC"/>
</dbReference>
<dbReference type="Gene3D" id="1.10.3720.10">
    <property type="entry name" value="MetI-like"/>
    <property type="match status" value="1"/>
</dbReference>
<dbReference type="GO" id="GO:0030313">
    <property type="term" value="C:cell envelope"/>
    <property type="evidence" value="ECO:0007669"/>
    <property type="project" value="UniProtKB-SubCell"/>
</dbReference>
<keyword evidence="3 7" id="KW-0813">Transport</keyword>
<feature type="domain" description="ABC transmembrane type-1" evidence="8">
    <location>
        <begin position="68"/>
        <end position="252"/>
    </location>
</feature>
<evidence type="ECO:0000256" key="2">
    <source>
        <dbReference type="ARBA" id="ARBA00004196"/>
    </source>
</evidence>